<dbReference type="OrthoDB" id="4117770at2759"/>
<protein>
    <submittedName>
        <fullName evidence="2">Uncharacterized protein</fullName>
    </submittedName>
</protein>
<dbReference type="GeneID" id="19110084"/>
<dbReference type="eggNOG" id="ENOG502SUCZ">
    <property type="taxonomic scope" value="Eukaryota"/>
</dbReference>
<sequence length="669" mass="72600">MLATIRPQEVHGLGPHHRRHPSSYSGHTRIPKLAVRSVVSEDEHAGDGSPSPKGRLRRDDGVRPPPSSCSSVSTTLPTLERTHSDQSHDSQDSLDTIRQRRSSFAPAKTKAADSKRKNKAASVLGFLTLKEPSTAAWEEFAEAQRKAAAQKGGRVSAVRPAGVSSQRLPDFVPKTNSKWDGLPGNTQRTSAQRTNSKRLSTFSTGSKQTTRTTSTTRADFGDEFAKRFGSLSSKPGRRSTSSSGSSMRSSMRVTGSMQSLPEDAGESSTHSPRRGDEPKRSLQQQQHPNDRPESSLSCGKEVARWDQSPLQESLNRDVEVPQELAREKALAILGAQKRVDTFLHPPSPPYVLPDMSSLMQTPELELPETSLLDVSQPTQHISSPAEQSPLTPPADENLLFTTVAEHEPAVKSIGAVTQSENVTFWHSDTDTDTEPFRTVRSGGTHTVPNFSRPRVAKYVLANAHPDLPLEPIIDEDIRTESEGSDWLQPTLRDDKGRTSPFVNTHLPLQAQNLATSTSSSLPAALVRTQSMSSRVTSITIGTATTVTPTLDSPTFSENTSELPSRPSTAASSVSTVTATPRLSTSPPRSNSDAVSVAPSEMSVQWTMTPKERLGLGGKLIRREQADVLPWEKEGEIVTSVAAKRLSTASSLAPTEGGRLKRLSIRLSRR</sequence>
<dbReference type="RefSeq" id="XP_007679544.1">
    <property type="nucleotide sequence ID" value="XM_007681354.1"/>
</dbReference>
<organism evidence="2 3">
    <name type="scientific">Baudoinia panamericana (strain UAMH 10762)</name>
    <name type="common">Angels' share fungus</name>
    <name type="synonym">Baudoinia compniacensis (strain UAMH 10762)</name>
    <dbReference type="NCBI Taxonomy" id="717646"/>
    <lineage>
        <taxon>Eukaryota</taxon>
        <taxon>Fungi</taxon>
        <taxon>Dikarya</taxon>
        <taxon>Ascomycota</taxon>
        <taxon>Pezizomycotina</taxon>
        <taxon>Dothideomycetes</taxon>
        <taxon>Dothideomycetidae</taxon>
        <taxon>Mycosphaerellales</taxon>
        <taxon>Teratosphaeriaceae</taxon>
        <taxon>Baudoinia</taxon>
    </lineage>
</organism>
<dbReference type="EMBL" id="KB445560">
    <property type="protein sequence ID" value="EMC93363.1"/>
    <property type="molecule type" value="Genomic_DNA"/>
</dbReference>
<dbReference type="AlphaFoldDB" id="M2MPH4"/>
<evidence type="ECO:0000313" key="2">
    <source>
        <dbReference type="EMBL" id="EMC93363.1"/>
    </source>
</evidence>
<dbReference type="Proteomes" id="UP000011761">
    <property type="component" value="Unassembled WGS sequence"/>
</dbReference>
<reference evidence="2 3" key="1">
    <citation type="journal article" date="2012" name="PLoS Pathog.">
        <title>Diverse lifestyles and strategies of plant pathogenesis encoded in the genomes of eighteen Dothideomycetes fungi.</title>
        <authorList>
            <person name="Ohm R.A."/>
            <person name="Feau N."/>
            <person name="Henrissat B."/>
            <person name="Schoch C.L."/>
            <person name="Horwitz B.A."/>
            <person name="Barry K.W."/>
            <person name="Condon B.J."/>
            <person name="Copeland A.C."/>
            <person name="Dhillon B."/>
            <person name="Glaser F."/>
            <person name="Hesse C.N."/>
            <person name="Kosti I."/>
            <person name="LaButti K."/>
            <person name="Lindquist E.A."/>
            <person name="Lucas S."/>
            <person name="Salamov A.A."/>
            <person name="Bradshaw R.E."/>
            <person name="Ciuffetti L."/>
            <person name="Hamelin R.C."/>
            <person name="Kema G.H.J."/>
            <person name="Lawrence C."/>
            <person name="Scott J.A."/>
            <person name="Spatafora J.W."/>
            <person name="Turgeon B.G."/>
            <person name="de Wit P.J.G.M."/>
            <person name="Zhong S."/>
            <person name="Goodwin S.B."/>
            <person name="Grigoriev I.V."/>
        </authorList>
    </citation>
    <scope>NUCLEOTIDE SEQUENCE [LARGE SCALE GENOMIC DNA]</scope>
    <source>
        <strain evidence="2 3">UAMH 10762</strain>
    </source>
</reference>
<accession>M2MPH4</accession>
<gene>
    <name evidence="2" type="ORF">BAUCODRAFT_238257</name>
</gene>
<feature type="compositionally biased region" description="Low complexity" evidence="1">
    <location>
        <begin position="68"/>
        <end position="78"/>
    </location>
</feature>
<feature type="compositionally biased region" description="Polar residues" evidence="1">
    <location>
        <begin position="582"/>
        <end position="593"/>
    </location>
</feature>
<feature type="region of interest" description="Disordered" evidence="1">
    <location>
        <begin position="1"/>
        <end position="120"/>
    </location>
</feature>
<dbReference type="OMA" id="SKWDGVP"/>
<proteinExistence type="predicted"/>
<evidence type="ECO:0000313" key="3">
    <source>
        <dbReference type="Proteomes" id="UP000011761"/>
    </source>
</evidence>
<feature type="region of interest" description="Disordered" evidence="1">
    <location>
        <begin position="547"/>
        <end position="597"/>
    </location>
</feature>
<dbReference type="KEGG" id="bcom:BAUCODRAFT_238257"/>
<keyword evidence="3" id="KW-1185">Reference proteome</keyword>
<feature type="compositionally biased region" description="Polar residues" evidence="1">
    <location>
        <begin position="550"/>
        <end position="562"/>
    </location>
</feature>
<feature type="compositionally biased region" description="Low complexity" evidence="1">
    <location>
        <begin position="230"/>
        <end position="257"/>
    </location>
</feature>
<feature type="region of interest" description="Disordered" evidence="1">
    <location>
        <begin position="145"/>
        <end position="318"/>
    </location>
</feature>
<feature type="compositionally biased region" description="Basic and acidic residues" evidence="1">
    <location>
        <begin position="80"/>
        <end position="98"/>
    </location>
</feature>
<dbReference type="HOGENOM" id="CLU_410472_0_0_1"/>
<feature type="compositionally biased region" description="Low complexity" evidence="1">
    <location>
        <begin position="563"/>
        <end position="581"/>
    </location>
</feature>
<evidence type="ECO:0000256" key="1">
    <source>
        <dbReference type="SAM" id="MobiDB-lite"/>
    </source>
</evidence>
<name>M2MPH4_BAUPA</name>
<feature type="compositionally biased region" description="Polar residues" evidence="1">
    <location>
        <begin position="174"/>
        <end position="200"/>
    </location>
</feature>
<feature type="compositionally biased region" description="Low complexity" evidence="1">
    <location>
        <begin position="201"/>
        <end position="216"/>
    </location>
</feature>